<dbReference type="GO" id="GO:0006629">
    <property type="term" value="P:lipid metabolic process"/>
    <property type="evidence" value="ECO:0007669"/>
    <property type="project" value="UniProtKB-KW"/>
</dbReference>
<keyword evidence="6 8" id="KW-0472">Membrane</keyword>
<dbReference type="Proteomes" id="UP000325780">
    <property type="component" value="Unassembled WGS sequence"/>
</dbReference>
<evidence type="ECO:0000256" key="4">
    <source>
        <dbReference type="ARBA" id="ARBA00022989"/>
    </source>
</evidence>
<evidence type="ECO:0000313" key="10">
    <source>
        <dbReference type="Proteomes" id="UP000325780"/>
    </source>
</evidence>
<evidence type="ECO:0000256" key="5">
    <source>
        <dbReference type="ARBA" id="ARBA00023098"/>
    </source>
</evidence>
<feature type="transmembrane region" description="Helical" evidence="8">
    <location>
        <begin position="247"/>
        <end position="269"/>
    </location>
</feature>
<evidence type="ECO:0000256" key="2">
    <source>
        <dbReference type="ARBA" id="ARBA00022692"/>
    </source>
</evidence>
<proteinExistence type="predicted"/>
<gene>
    <name evidence="9" type="ORF">BDV25DRAFT_108676</name>
</gene>
<evidence type="ECO:0000256" key="6">
    <source>
        <dbReference type="ARBA" id="ARBA00023136"/>
    </source>
</evidence>
<evidence type="ECO:0000256" key="7">
    <source>
        <dbReference type="SAM" id="MobiDB-lite"/>
    </source>
</evidence>
<dbReference type="InterPro" id="IPR009617">
    <property type="entry name" value="Seipin"/>
</dbReference>
<keyword evidence="3" id="KW-0256">Endoplasmic reticulum</keyword>
<feature type="transmembrane region" description="Helical" evidence="8">
    <location>
        <begin position="40"/>
        <end position="67"/>
    </location>
</feature>
<accession>A0A5N6TVZ4</accession>
<dbReference type="Pfam" id="PF06775">
    <property type="entry name" value="Seipin"/>
    <property type="match status" value="1"/>
</dbReference>
<dbReference type="PANTHER" id="PTHR21212:SF0">
    <property type="entry name" value="SEIPIN"/>
    <property type="match status" value="1"/>
</dbReference>
<evidence type="ECO:0000256" key="8">
    <source>
        <dbReference type="SAM" id="Phobius"/>
    </source>
</evidence>
<feature type="compositionally biased region" description="Basic and acidic residues" evidence="7">
    <location>
        <begin position="336"/>
        <end position="346"/>
    </location>
</feature>
<organism evidence="9 10">
    <name type="scientific">Aspergillus avenaceus</name>
    <dbReference type="NCBI Taxonomy" id="36643"/>
    <lineage>
        <taxon>Eukaryota</taxon>
        <taxon>Fungi</taxon>
        <taxon>Dikarya</taxon>
        <taxon>Ascomycota</taxon>
        <taxon>Pezizomycotina</taxon>
        <taxon>Eurotiomycetes</taxon>
        <taxon>Eurotiomycetidae</taxon>
        <taxon>Eurotiales</taxon>
        <taxon>Aspergillaceae</taxon>
        <taxon>Aspergillus</taxon>
        <taxon>Aspergillus subgen. Circumdati</taxon>
    </lineage>
</organism>
<evidence type="ECO:0000313" key="9">
    <source>
        <dbReference type="EMBL" id="KAE8150548.1"/>
    </source>
</evidence>
<dbReference type="EMBL" id="ML742091">
    <property type="protein sequence ID" value="KAE8150548.1"/>
    <property type="molecule type" value="Genomic_DNA"/>
</dbReference>
<comment type="subcellular location">
    <subcellularLocation>
        <location evidence="1">Endoplasmic reticulum membrane</location>
        <topology evidence="1">Multi-pass membrane protein</topology>
    </subcellularLocation>
</comment>
<sequence>MESDYESEDDVGHEPTILTSVTNALIEASQPFVSKQAQKAYLGTFLFTVTAICIVFGSALVYVVFYYKYIPDAGFERVVHLQFGDGNPWGTTQLGTGLVSLQPYDISVELELPRTPANLDAGNFMLDLALLPHPSTPTLKSANGSTHPISRSRRPAILTYASPLVDTANKLSLMPLYVLGWHREAEKLVVPMMEQLEFPRGWRNLPASLHLEIHSREQMQIYSAKVAFTTKHTGIRWWMYNWKLTSFVFFASLFWTVCMTTTSVTWMALAAASSMSSEDEQIKVKKESRDTTPIKQESSEDSVWDTIPGPSGLDKNKIKTESKDGVNDDQSGSSPADHDSRTTRDE</sequence>
<name>A0A5N6TVZ4_ASPAV</name>
<feature type="compositionally biased region" description="Basic and acidic residues" evidence="7">
    <location>
        <begin position="280"/>
        <end position="292"/>
    </location>
</feature>
<feature type="compositionally biased region" description="Basic and acidic residues" evidence="7">
    <location>
        <begin position="314"/>
        <end position="326"/>
    </location>
</feature>
<keyword evidence="4 8" id="KW-1133">Transmembrane helix</keyword>
<keyword evidence="2 8" id="KW-0812">Transmembrane</keyword>
<reference evidence="9 10" key="1">
    <citation type="submission" date="2019-04" db="EMBL/GenBank/DDBJ databases">
        <title>Friends and foes A comparative genomics study of 23 Aspergillus species from section Flavi.</title>
        <authorList>
            <consortium name="DOE Joint Genome Institute"/>
            <person name="Kjaerbolling I."/>
            <person name="Vesth T."/>
            <person name="Frisvad J.C."/>
            <person name="Nybo J.L."/>
            <person name="Theobald S."/>
            <person name="Kildgaard S."/>
            <person name="Isbrandt T."/>
            <person name="Kuo A."/>
            <person name="Sato A."/>
            <person name="Lyhne E.K."/>
            <person name="Kogle M.E."/>
            <person name="Wiebenga A."/>
            <person name="Kun R.S."/>
            <person name="Lubbers R.J."/>
            <person name="Makela M.R."/>
            <person name="Barry K."/>
            <person name="Chovatia M."/>
            <person name="Clum A."/>
            <person name="Daum C."/>
            <person name="Haridas S."/>
            <person name="He G."/>
            <person name="LaButti K."/>
            <person name="Lipzen A."/>
            <person name="Mondo S."/>
            <person name="Riley R."/>
            <person name="Salamov A."/>
            <person name="Simmons B.A."/>
            <person name="Magnuson J.K."/>
            <person name="Henrissat B."/>
            <person name="Mortensen U.H."/>
            <person name="Larsen T.O."/>
            <person name="Devries R.P."/>
            <person name="Grigoriev I.V."/>
            <person name="Machida M."/>
            <person name="Baker S.E."/>
            <person name="Andersen M.R."/>
        </authorList>
    </citation>
    <scope>NUCLEOTIDE SEQUENCE [LARGE SCALE GENOMIC DNA]</scope>
    <source>
        <strain evidence="9 10">IBT 18842</strain>
    </source>
</reference>
<dbReference type="CDD" id="cd23995">
    <property type="entry name" value="Seipin_BSCL2_like"/>
    <property type="match status" value="1"/>
</dbReference>
<protein>
    <submittedName>
        <fullName evidence="9">Putative adipose-regulatory protein-domain-containing protein</fullName>
    </submittedName>
</protein>
<evidence type="ECO:0000256" key="1">
    <source>
        <dbReference type="ARBA" id="ARBA00004477"/>
    </source>
</evidence>
<dbReference type="OrthoDB" id="3990054at2759"/>
<dbReference type="GO" id="GO:0140042">
    <property type="term" value="P:lipid droplet formation"/>
    <property type="evidence" value="ECO:0007669"/>
    <property type="project" value="UniProtKB-ARBA"/>
</dbReference>
<keyword evidence="10" id="KW-1185">Reference proteome</keyword>
<dbReference type="AlphaFoldDB" id="A0A5N6TVZ4"/>
<dbReference type="GO" id="GO:0005789">
    <property type="term" value="C:endoplasmic reticulum membrane"/>
    <property type="evidence" value="ECO:0007669"/>
    <property type="project" value="UniProtKB-SubCell"/>
</dbReference>
<dbReference type="PANTHER" id="PTHR21212">
    <property type="entry name" value="BERNARDINELLI-SEIP CONGENITAL LIPODYSTROPHY 2 HOMOLOG BSCL2 PROTEIN"/>
    <property type="match status" value="1"/>
</dbReference>
<keyword evidence="5" id="KW-0443">Lipid metabolism</keyword>
<feature type="region of interest" description="Disordered" evidence="7">
    <location>
        <begin position="278"/>
        <end position="346"/>
    </location>
</feature>
<evidence type="ECO:0000256" key="3">
    <source>
        <dbReference type="ARBA" id="ARBA00022824"/>
    </source>
</evidence>